<sequence length="280" mass="30822">MYNIIKMVDIQDIVLGIVSIILIIIIIIYIIVQSNRGSGANLSRCPIGQCATNRTTGVKTCPSTDDEVINGIQYDILTDVCNSPNICDSISTPNAVLKDGETNTAGICDVDRCRCISINQCENGLVVLFRSLFDNPEGGSITNQRTGFIQQSYYDNFYQETVPNTEIRITGENIPIQYTNGSGDLYCTLRLEWLSRTIPVNCDLSGLQTNTFETIERCLNTRPICQTGTLAYISAEGQTDITINRLIGGRYGCVEGTIGTCNGSIPVYDQVNNKIICRRI</sequence>
<dbReference type="EMBL" id="LT906555">
    <property type="protein sequence ID" value="SNW63087.1"/>
    <property type="molecule type" value="Genomic_DNA"/>
</dbReference>
<evidence type="ECO:0000313" key="3">
    <source>
        <dbReference type="Proteomes" id="UP000236316"/>
    </source>
</evidence>
<dbReference type="Proteomes" id="UP000236316">
    <property type="component" value="Segment"/>
</dbReference>
<feature type="transmembrane region" description="Helical" evidence="1">
    <location>
        <begin position="12"/>
        <end position="32"/>
    </location>
</feature>
<keyword evidence="1" id="KW-0812">Transmembrane</keyword>
<name>A0A2I2L6D2_9VIRU</name>
<keyword evidence="3" id="KW-1185">Reference proteome</keyword>
<dbReference type="KEGG" id="vg:35381856"/>
<dbReference type="RefSeq" id="YP_009449389.1">
    <property type="nucleotide sequence ID" value="NC_036594.1"/>
</dbReference>
<gene>
    <name evidence="2" type="ORF">ORPV_1183</name>
</gene>
<protein>
    <submittedName>
        <fullName evidence="2">Uncharacterized protein</fullName>
    </submittedName>
</protein>
<evidence type="ECO:0000313" key="2">
    <source>
        <dbReference type="EMBL" id="SNW63087.1"/>
    </source>
</evidence>
<reference evidence="2" key="1">
    <citation type="submission" date="2017-08" db="EMBL/GenBank/DDBJ databases">
        <authorList>
            <consortium name="Urmite Genomes"/>
        </authorList>
    </citation>
    <scope>NUCLEOTIDE SEQUENCE [LARGE SCALE GENOMIC DNA]</scope>
    <source>
        <strain evidence="2">IHUMI-LCC2</strain>
    </source>
</reference>
<evidence type="ECO:0000256" key="1">
    <source>
        <dbReference type="SAM" id="Phobius"/>
    </source>
</evidence>
<keyword evidence="1" id="KW-0472">Membrane</keyword>
<accession>A0A2I2L6D2</accession>
<dbReference type="GeneID" id="35381856"/>
<organism evidence="2">
    <name type="scientific">Orpheovirus IHUMI-LCC2</name>
    <dbReference type="NCBI Taxonomy" id="2023057"/>
    <lineage>
        <taxon>Viruses</taxon>
        <taxon>Varidnaviria</taxon>
        <taxon>Bamfordvirae</taxon>
        <taxon>Nucleocytoviricota</taxon>
        <taxon>Megaviricetes</taxon>
        <taxon>Pimascovirales</taxon>
        <taxon>Ocovirineae</taxon>
        <taxon>Orpheoviridae</taxon>
        <taxon>Alphaorpheovirus</taxon>
        <taxon>Alphaorpheovirus massiliense</taxon>
    </lineage>
</organism>
<proteinExistence type="predicted"/>
<keyword evidence="1" id="KW-1133">Transmembrane helix</keyword>